<keyword evidence="1" id="KW-0723">Serine/threonine-protein kinase</keyword>
<keyword evidence="12" id="KW-1185">Reference proteome</keyword>
<dbReference type="PROSITE" id="PS00107">
    <property type="entry name" value="PROTEIN_KINASE_ATP"/>
    <property type="match status" value="1"/>
</dbReference>
<gene>
    <name evidence="11" type="ORF">FVE85_4954</name>
</gene>
<evidence type="ECO:0000313" key="11">
    <source>
        <dbReference type="EMBL" id="KAA8493817.1"/>
    </source>
</evidence>
<keyword evidence="5 7" id="KW-0067">ATP-binding</keyword>
<dbReference type="InterPro" id="IPR030616">
    <property type="entry name" value="Aur-like"/>
</dbReference>
<dbReference type="AlphaFoldDB" id="A0A5J4YTS8"/>
<sequence length="1031" mass="114548">MGQVLTREAGAMGAHESRALFASLKRENTHVLTLRDLVNAAPELTLPHSVPALYFLDSDADGAYSVDEFIRLVQYVQEERRMVRASIDTDADFRALIHRASEAGVVDTTTECRNNFRRVLKMRNVRYLYRFLTEPTEPKSEPGSDDWQRGGDDDCDSLDVECELHGGFSWGSAVTAGGCGCGCSDKSSFQSHEPSLQRGHTRHAAQEQVEHPPGAVDAAVMERVSLSNIHTLAQALRKDGTRENFMSWMWKLATMDELATELSLDNLACFLHVVSEDGIDLEELVFDTNKNEPLEVRAMKEFTSNGDAITMSREDFMLLADLITREYEFWESRHMDCVGPYELGRVLGMGSSGVVRAAIHVDTHERFAIKIIKQGKCSEMSRLDREMEALQSVSNHPNVVRLHEVIQSQGKLFLVMELCGGGSLVDLVRLYPDERLPEDVARYFVRQLFETLAFIHSKGVCHRDVRLENVLLANDGSLRLADFGHSGLFAPGWDMFQTALVGSMYSLSPEQIQGVCYSGQKLDVWSAGITLYMMLVGAPPFYNQNHARLMEAIVEGVYEIPGFVSDEAFDLVQLLIRVDAAERVPFEDLLTHPWFDGPETSPIMDVVKIPIDEVFRTRPDLAEMVIASTIHDHNIHFHMGNSSSARRVSPQQSSQTQAAANHQRCPASEDRSAQYAEWDLKCTCPIMDMKFSIRLFTDYPVDEKLVNAEQDEVAEARIGDTREALLVDSVVIDSRALTQPQTPRSVRGKSLAQTPMLCSPNVKRIVRSPVSSTSCVGSESRIASRCIPFDCPSLSLEDAAWLARDGAQQWSSNSFLLTRADSIPDEFVLGPSSCVAVAGGCPDVRTEINGADDIGWSDPEDEHDARDMALQASVHAGELGKRFIERAVGDYPHKMRPISSPAKILGKVGSLPAIDDVRTVQDRFDCQQDGQVFEKGPQLEVRLHEGESALFVKVCKKLKEISMNNLAQAAERQKRMIQKNSGSGGVSMKRICSEGFFLQQGVVSRENSASCVRIHSRNSPVIGVPELLLSE</sequence>
<evidence type="ECO:0000256" key="7">
    <source>
        <dbReference type="PIRSR" id="PIRSR630616-2"/>
    </source>
</evidence>
<evidence type="ECO:0000256" key="6">
    <source>
        <dbReference type="PIRSR" id="PIRSR630616-1"/>
    </source>
</evidence>
<dbReference type="FunFam" id="1.10.510.10:FF:000571">
    <property type="entry name" value="Maternal embryonic leucine zipper kinase"/>
    <property type="match status" value="1"/>
</dbReference>
<comment type="caution">
    <text evidence="11">The sequence shown here is derived from an EMBL/GenBank/DDBJ whole genome shotgun (WGS) entry which is preliminary data.</text>
</comment>
<dbReference type="GO" id="GO:0005524">
    <property type="term" value="F:ATP binding"/>
    <property type="evidence" value="ECO:0007669"/>
    <property type="project" value="UniProtKB-UniRule"/>
</dbReference>
<dbReference type="Proteomes" id="UP000324585">
    <property type="component" value="Unassembled WGS sequence"/>
</dbReference>
<feature type="binding site" evidence="7 8">
    <location>
        <position position="370"/>
    </location>
    <ligand>
        <name>ATP</name>
        <dbReference type="ChEBI" id="CHEBI:30616"/>
    </ligand>
</feature>
<feature type="domain" description="Protein kinase" evidence="10">
    <location>
        <begin position="341"/>
        <end position="595"/>
    </location>
</feature>
<feature type="binding site" evidence="7">
    <location>
        <position position="482"/>
    </location>
    <ligand>
        <name>ATP</name>
        <dbReference type="ChEBI" id="CHEBI:30616"/>
    </ligand>
</feature>
<dbReference type="EMBL" id="VRMN01000006">
    <property type="protein sequence ID" value="KAA8493817.1"/>
    <property type="molecule type" value="Genomic_DNA"/>
</dbReference>
<organism evidence="11 12">
    <name type="scientific">Porphyridium purpureum</name>
    <name type="common">Red alga</name>
    <name type="synonym">Porphyridium cruentum</name>
    <dbReference type="NCBI Taxonomy" id="35688"/>
    <lineage>
        <taxon>Eukaryota</taxon>
        <taxon>Rhodophyta</taxon>
        <taxon>Bangiophyceae</taxon>
        <taxon>Porphyridiales</taxon>
        <taxon>Porphyridiaceae</taxon>
        <taxon>Porphyridium</taxon>
    </lineage>
</organism>
<dbReference type="InterPro" id="IPR008266">
    <property type="entry name" value="Tyr_kinase_AS"/>
</dbReference>
<dbReference type="SMART" id="SM00219">
    <property type="entry name" value="TyrKc"/>
    <property type="match status" value="1"/>
</dbReference>
<dbReference type="GO" id="GO:0004674">
    <property type="term" value="F:protein serine/threonine kinase activity"/>
    <property type="evidence" value="ECO:0007669"/>
    <property type="project" value="UniProtKB-KW"/>
</dbReference>
<dbReference type="Pfam" id="PF00069">
    <property type="entry name" value="Pkinase"/>
    <property type="match status" value="1"/>
</dbReference>
<dbReference type="InterPro" id="IPR011009">
    <property type="entry name" value="Kinase-like_dom_sf"/>
</dbReference>
<dbReference type="GO" id="GO:0004713">
    <property type="term" value="F:protein tyrosine kinase activity"/>
    <property type="evidence" value="ECO:0007669"/>
    <property type="project" value="InterPro"/>
</dbReference>
<evidence type="ECO:0000256" key="8">
    <source>
        <dbReference type="PROSITE-ProRule" id="PRU10141"/>
    </source>
</evidence>
<evidence type="ECO:0000256" key="3">
    <source>
        <dbReference type="ARBA" id="ARBA00022741"/>
    </source>
</evidence>
<dbReference type="PROSITE" id="PS50011">
    <property type="entry name" value="PROTEIN_KINASE_DOM"/>
    <property type="match status" value="1"/>
</dbReference>
<dbReference type="OrthoDB" id="193931at2759"/>
<protein>
    <submittedName>
        <fullName evidence="11">Serine/threonine-protein kinase BRSK2</fullName>
    </submittedName>
</protein>
<feature type="region of interest" description="Disordered" evidence="9">
    <location>
        <begin position="641"/>
        <end position="668"/>
    </location>
</feature>
<name>A0A5J4YTS8_PORPP</name>
<keyword evidence="4 11" id="KW-0418">Kinase</keyword>
<evidence type="ECO:0000256" key="2">
    <source>
        <dbReference type="ARBA" id="ARBA00022679"/>
    </source>
</evidence>
<accession>A0A5J4YTS8</accession>
<dbReference type="Gene3D" id="1.10.510.10">
    <property type="entry name" value="Transferase(Phosphotransferase) domain 1"/>
    <property type="match status" value="1"/>
</dbReference>
<dbReference type="InterPro" id="IPR000719">
    <property type="entry name" value="Prot_kinase_dom"/>
</dbReference>
<evidence type="ECO:0000256" key="4">
    <source>
        <dbReference type="ARBA" id="ARBA00022777"/>
    </source>
</evidence>
<dbReference type="OMA" id="LKRENTH"/>
<dbReference type="PROSITE" id="PS00109">
    <property type="entry name" value="PROTEIN_KINASE_TYR"/>
    <property type="match status" value="1"/>
</dbReference>
<dbReference type="InterPro" id="IPR017441">
    <property type="entry name" value="Protein_kinase_ATP_BS"/>
</dbReference>
<evidence type="ECO:0000259" key="10">
    <source>
        <dbReference type="PROSITE" id="PS50011"/>
    </source>
</evidence>
<keyword evidence="3 7" id="KW-0547">Nucleotide-binding</keyword>
<evidence type="ECO:0000256" key="9">
    <source>
        <dbReference type="SAM" id="MobiDB-lite"/>
    </source>
</evidence>
<dbReference type="InterPro" id="IPR020635">
    <property type="entry name" value="Tyr_kinase_cat_dom"/>
</dbReference>
<reference evidence="12" key="1">
    <citation type="journal article" date="2019" name="Nat. Commun.">
        <title>Expansion of phycobilisome linker gene families in mesophilic red algae.</title>
        <authorList>
            <person name="Lee J."/>
            <person name="Kim D."/>
            <person name="Bhattacharya D."/>
            <person name="Yoon H.S."/>
        </authorList>
    </citation>
    <scope>NUCLEOTIDE SEQUENCE [LARGE SCALE GENOMIC DNA]</scope>
    <source>
        <strain evidence="12">CCMP 1328</strain>
    </source>
</reference>
<feature type="compositionally biased region" description="Low complexity" evidence="9">
    <location>
        <begin position="649"/>
        <end position="660"/>
    </location>
</feature>
<evidence type="ECO:0000256" key="5">
    <source>
        <dbReference type="ARBA" id="ARBA00022840"/>
    </source>
</evidence>
<dbReference type="PANTHER" id="PTHR24350">
    <property type="entry name" value="SERINE/THREONINE-PROTEIN KINASE IAL-RELATED"/>
    <property type="match status" value="1"/>
</dbReference>
<feature type="active site" description="Proton acceptor" evidence="6">
    <location>
        <position position="464"/>
    </location>
</feature>
<evidence type="ECO:0000256" key="1">
    <source>
        <dbReference type="ARBA" id="ARBA00022527"/>
    </source>
</evidence>
<feature type="binding site" evidence="7">
    <location>
        <begin position="468"/>
        <end position="469"/>
    </location>
    <ligand>
        <name>ATP</name>
        <dbReference type="ChEBI" id="CHEBI:30616"/>
    </ligand>
</feature>
<evidence type="ECO:0000313" key="12">
    <source>
        <dbReference type="Proteomes" id="UP000324585"/>
    </source>
</evidence>
<keyword evidence="2" id="KW-0808">Transferase</keyword>
<proteinExistence type="predicted"/>
<dbReference type="SUPFAM" id="SSF56112">
    <property type="entry name" value="Protein kinase-like (PK-like)"/>
    <property type="match status" value="1"/>
</dbReference>